<accession>A0A127JQS6</accession>
<sequence>MAANWLLEQVRRTSRNRIILAALVALGAAGVLAANATYLKEYFRGPALMTAAELERAPSLEALPRRWVRLDARAIQDTGMTEVTVRTKRGVERGRSVSASYHAALLDQRLILVRQSEEGSPGTRLTGELRPLEPRAVQALFNGKDGADLQALFLPMELELHDYRGSGHWLLLGALAAFVVAGYLALTGRAWMAEPHTHPALRKASAWGDLRALDAAVRGERDDAQQLGGWQIGANYLVRSSLLGLQLHNLNELLWAYVEVTKKKLYYVIPAGQTQALMLKWRGEHVKIDGKEDEVLVALQRIAEQHPWIVVGWTEDVKALYERQRASFATQVGKARQQWQQARAEAASAQAAPAPVPAARGQVPAALVRPGFEPTQPQPL</sequence>
<dbReference type="Pfam" id="PF20456">
    <property type="entry name" value="DUF6709"/>
    <property type="match status" value="1"/>
</dbReference>
<dbReference type="Proteomes" id="UP000070433">
    <property type="component" value="Chromosome"/>
</dbReference>
<name>A0A127JQS6_9BURK</name>
<organism evidence="3 4">
    <name type="scientific">Ramlibacter tataouinensis</name>
    <dbReference type="NCBI Taxonomy" id="94132"/>
    <lineage>
        <taxon>Bacteria</taxon>
        <taxon>Pseudomonadati</taxon>
        <taxon>Pseudomonadota</taxon>
        <taxon>Betaproteobacteria</taxon>
        <taxon>Burkholderiales</taxon>
        <taxon>Comamonadaceae</taxon>
        <taxon>Ramlibacter</taxon>
    </lineage>
</organism>
<keyword evidence="4" id="KW-1185">Reference proteome</keyword>
<evidence type="ECO:0000256" key="2">
    <source>
        <dbReference type="SAM" id="Phobius"/>
    </source>
</evidence>
<keyword evidence="2" id="KW-1133">Transmembrane helix</keyword>
<protein>
    <submittedName>
        <fullName evidence="3">Uncharacterized protein</fullName>
    </submittedName>
</protein>
<dbReference type="AlphaFoldDB" id="A0A127JQS6"/>
<reference evidence="3 4" key="1">
    <citation type="journal article" date="2014" name="Int. J. Syst. Evol. Microbiol.">
        <title>Ramlibacter solisilvae sp. nov., isolated from forest soil, and emended description of the genus Ramlibacter.</title>
        <authorList>
            <person name="Lee H.J."/>
            <person name="Lee S.H."/>
            <person name="Lee S.S."/>
            <person name="Lee J.S."/>
            <person name="Kim Y."/>
            <person name="Kim S.C."/>
            <person name="Jeon C.O."/>
        </authorList>
    </citation>
    <scope>NUCLEOTIDE SEQUENCE [LARGE SCALE GENOMIC DNA]</scope>
    <source>
        <strain evidence="3 4">5-10</strain>
    </source>
</reference>
<evidence type="ECO:0000313" key="4">
    <source>
        <dbReference type="Proteomes" id="UP000070433"/>
    </source>
</evidence>
<dbReference type="EMBL" id="CP010951">
    <property type="protein sequence ID" value="AMO22321.1"/>
    <property type="molecule type" value="Genomic_DNA"/>
</dbReference>
<dbReference type="OrthoDB" id="9181657at2"/>
<dbReference type="RefSeq" id="WP_061496669.1">
    <property type="nucleotide sequence ID" value="NZ_CP010951.1"/>
</dbReference>
<keyword evidence="2" id="KW-0472">Membrane</keyword>
<dbReference type="InterPro" id="IPR046555">
    <property type="entry name" value="DUF6709"/>
</dbReference>
<evidence type="ECO:0000313" key="3">
    <source>
        <dbReference type="EMBL" id="AMO22321.1"/>
    </source>
</evidence>
<proteinExistence type="predicted"/>
<keyword evidence="2" id="KW-0812">Transmembrane</keyword>
<feature type="transmembrane region" description="Helical" evidence="2">
    <location>
        <begin position="166"/>
        <end position="186"/>
    </location>
</feature>
<feature type="compositionally biased region" description="Low complexity" evidence="1">
    <location>
        <begin position="346"/>
        <end position="366"/>
    </location>
</feature>
<gene>
    <name evidence="3" type="ORF">UC35_04685</name>
</gene>
<feature type="region of interest" description="Disordered" evidence="1">
    <location>
        <begin position="346"/>
        <end position="380"/>
    </location>
</feature>
<evidence type="ECO:0000256" key="1">
    <source>
        <dbReference type="SAM" id="MobiDB-lite"/>
    </source>
</evidence>